<protein>
    <recommendedName>
        <fullName evidence="1">Methyltransferase type 11 domain-containing protein</fullName>
    </recommendedName>
</protein>
<dbReference type="GO" id="GO:0008757">
    <property type="term" value="F:S-adenosylmethionine-dependent methyltransferase activity"/>
    <property type="evidence" value="ECO:0007669"/>
    <property type="project" value="InterPro"/>
</dbReference>
<sequence length="271" mass="30900">MYEPVQAFAHNLQLRWVTIGDGRFGLDSIRIRNQGFSSVLPTDIGSALLEQAVQRGLINEYQVENAERLSFADESFDVAFCKESYHHFPRGPLALYEMLRVAKHAVVLVEPRDYSIDRPVFPVVGPVGLVKGIFEWAKRRLRLHDTPLPLRKLYHLGDPPCYEDSGNYVYTISSREMEKVALGMNLPVLAVKGLNDHHQSGYETETIGESSELFHDLKLKLAQEDRLSRAGRIGTSMLMTILFKTTPDVETRRFLIQNDWLVVDLPRNPHV</sequence>
<dbReference type="AlphaFoldDB" id="A0A518JVF8"/>
<dbReference type="InterPro" id="IPR013216">
    <property type="entry name" value="Methyltransf_11"/>
</dbReference>
<dbReference type="SUPFAM" id="SSF53335">
    <property type="entry name" value="S-adenosyl-L-methionine-dependent methyltransferases"/>
    <property type="match status" value="1"/>
</dbReference>
<evidence type="ECO:0000313" key="3">
    <source>
        <dbReference type="Proteomes" id="UP000315082"/>
    </source>
</evidence>
<evidence type="ECO:0000313" key="2">
    <source>
        <dbReference type="EMBL" id="QDV69530.1"/>
    </source>
</evidence>
<proteinExistence type="predicted"/>
<keyword evidence="3" id="KW-1185">Reference proteome</keyword>
<reference evidence="2 3" key="1">
    <citation type="submission" date="2019-02" db="EMBL/GenBank/DDBJ databases">
        <title>Deep-cultivation of Planctomycetes and their phenomic and genomic characterization uncovers novel biology.</title>
        <authorList>
            <person name="Wiegand S."/>
            <person name="Jogler M."/>
            <person name="Boedeker C."/>
            <person name="Pinto D."/>
            <person name="Vollmers J."/>
            <person name="Rivas-Marin E."/>
            <person name="Kohn T."/>
            <person name="Peeters S.H."/>
            <person name="Heuer A."/>
            <person name="Rast P."/>
            <person name="Oberbeckmann S."/>
            <person name="Bunk B."/>
            <person name="Jeske O."/>
            <person name="Meyerdierks A."/>
            <person name="Storesund J.E."/>
            <person name="Kallscheuer N."/>
            <person name="Luecker S."/>
            <person name="Lage O.M."/>
            <person name="Pohl T."/>
            <person name="Merkel B.J."/>
            <person name="Hornburger P."/>
            <person name="Mueller R.-W."/>
            <person name="Bruemmer F."/>
            <person name="Labrenz M."/>
            <person name="Spormann A.M."/>
            <person name="Op den Camp H."/>
            <person name="Overmann J."/>
            <person name="Amann R."/>
            <person name="Jetten M.S.M."/>
            <person name="Mascher T."/>
            <person name="Medema M.H."/>
            <person name="Devos D.P."/>
            <person name="Kaster A.-K."/>
            <person name="Ovreas L."/>
            <person name="Rohde M."/>
            <person name="Galperin M.Y."/>
            <person name="Jogler C."/>
        </authorList>
    </citation>
    <scope>NUCLEOTIDE SEQUENCE [LARGE SCALE GENOMIC DNA]</scope>
    <source>
        <strain evidence="2 3">Poly24</strain>
    </source>
</reference>
<gene>
    <name evidence="2" type="ORF">Poly24_32460</name>
</gene>
<dbReference type="Proteomes" id="UP000315082">
    <property type="component" value="Chromosome"/>
</dbReference>
<dbReference type="Gene3D" id="3.40.50.150">
    <property type="entry name" value="Vaccinia Virus protein VP39"/>
    <property type="match status" value="1"/>
</dbReference>
<name>A0A518JVF8_9BACT</name>
<dbReference type="KEGG" id="rcf:Poly24_32460"/>
<evidence type="ECO:0000259" key="1">
    <source>
        <dbReference type="Pfam" id="PF08241"/>
    </source>
</evidence>
<dbReference type="EMBL" id="CP036348">
    <property type="protein sequence ID" value="QDV69530.1"/>
    <property type="molecule type" value="Genomic_DNA"/>
</dbReference>
<accession>A0A518JVF8</accession>
<dbReference type="InterPro" id="IPR029063">
    <property type="entry name" value="SAM-dependent_MTases_sf"/>
</dbReference>
<organism evidence="2 3">
    <name type="scientific">Rosistilla carotiformis</name>
    <dbReference type="NCBI Taxonomy" id="2528017"/>
    <lineage>
        <taxon>Bacteria</taxon>
        <taxon>Pseudomonadati</taxon>
        <taxon>Planctomycetota</taxon>
        <taxon>Planctomycetia</taxon>
        <taxon>Pirellulales</taxon>
        <taxon>Pirellulaceae</taxon>
        <taxon>Rosistilla</taxon>
    </lineage>
</organism>
<feature type="domain" description="Methyltransferase type 11" evidence="1">
    <location>
        <begin position="26"/>
        <end position="104"/>
    </location>
</feature>
<dbReference type="Pfam" id="PF08241">
    <property type="entry name" value="Methyltransf_11"/>
    <property type="match status" value="1"/>
</dbReference>